<keyword evidence="3" id="KW-1185">Reference proteome</keyword>
<feature type="transmembrane region" description="Helical" evidence="1">
    <location>
        <begin position="360"/>
        <end position="377"/>
    </location>
</feature>
<dbReference type="EMBL" id="LS483250">
    <property type="protein sequence ID" value="SQD76878.1"/>
    <property type="molecule type" value="Genomic_DNA"/>
</dbReference>
<feature type="transmembrane region" description="Helical" evidence="1">
    <location>
        <begin position="137"/>
        <end position="154"/>
    </location>
</feature>
<feature type="transmembrane region" description="Helical" evidence="1">
    <location>
        <begin position="12"/>
        <end position="33"/>
    </location>
</feature>
<dbReference type="AlphaFoldDB" id="A0A330LM01"/>
<name>A0A330LM01_9GAMM</name>
<feature type="transmembrane region" description="Helical" evidence="1">
    <location>
        <begin position="225"/>
        <end position="243"/>
    </location>
</feature>
<protein>
    <recommendedName>
        <fullName evidence="4">Glycosyltransferase RgtA/B/C/D-like domain-containing protein</fullName>
    </recommendedName>
</protein>
<sequence length="496" mass="56833">MHQPNNTLWRADLIVGISLIACIAGYFGLLNYYSFDISSDDALYFQRALSHFSVLEFSPHFPGYPGFVWLERLISAISSHPNSNVLLSFLSAIALTFSVFVYCYQRMRIKSFALFSVLLFLLQGNIAELAFNGLSDASALWFFSLYLLLTRFHLPLGSSPLLKTRLHWVLQSILPRQTFRAVVSGLLLAACLATRPSYLPLVASAMLLGLCYHRQRRQGYQQLGWQIFSITLVGILCALYVFMQDGWAYIEEGRRFTQGHFTIWGNTTSATDSRLSQWLTTLTNTYSALGVILLTSMLSVGLYLPKTRGLSILVCCWFAWIIRGQNPENIRHLAVFSLLLPIICAQLIEHVYQTQRMRPALYILSFILLVTLGYHSLKQFTQQRNAPVLQATQFFNTINKQQIIISNYNIDNLRHNLPQHVILDRHYQSSSNYQAQQQGYWRLSSNKLSTDKLDIDKLNTDKPVNGNLVALFKGRFLGERNLYLYYFDLNHLITRT</sequence>
<accession>A0A330LM01</accession>
<dbReference type="RefSeq" id="WP_112712240.1">
    <property type="nucleotide sequence ID" value="NZ_LS483250.1"/>
</dbReference>
<evidence type="ECO:0008006" key="4">
    <source>
        <dbReference type="Google" id="ProtNLM"/>
    </source>
</evidence>
<evidence type="ECO:0000256" key="1">
    <source>
        <dbReference type="SAM" id="Phobius"/>
    </source>
</evidence>
<keyword evidence="1" id="KW-0472">Membrane</keyword>
<dbReference type="OrthoDB" id="244199at2"/>
<reference evidence="3" key="1">
    <citation type="submission" date="2018-05" db="EMBL/GenBank/DDBJ databases">
        <authorList>
            <person name="Cea G.-C."/>
            <person name="William W."/>
        </authorList>
    </citation>
    <scope>NUCLEOTIDE SEQUENCE [LARGE SCALE GENOMIC DNA]</scope>
    <source>
        <strain evidence="3">DB21MT 5</strain>
    </source>
</reference>
<evidence type="ECO:0000313" key="3">
    <source>
        <dbReference type="Proteomes" id="UP000250163"/>
    </source>
</evidence>
<feature type="transmembrane region" description="Helical" evidence="1">
    <location>
        <begin position="285"/>
        <end position="304"/>
    </location>
</feature>
<evidence type="ECO:0000313" key="2">
    <source>
        <dbReference type="EMBL" id="SQD76878.1"/>
    </source>
</evidence>
<keyword evidence="1" id="KW-0812">Transmembrane</keyword>
<dbReference type="Proteomes" id="UP000250163">
    <property type="component" value="Chromosome MORIYA"/>
</dbReference>
<proteinExistence type="predicted"/>
<feature type="transmembrane region" description="Helical" evidence="1">
    <location>
        <begin position="85"/>
        <end position="104"/>
    </location>
</feature>
<feature type="transmembrane region" description="Helical" evidence="1">
    <location>
        <begin position="330"/>
        <end position="348"/>
    </location>
</feature>
<keyword evidence="1" id="KW-1133">Transmembrane helix</keyword>
<organism evidence="2 3">
    <name type="scientific">Moritella yayanosii</name>
    <dbReference type="NCBI Taxonomy" id="69539"/>
    <lineage>
        <taxon>Bacteria</taxon>
        <taxon>Pseudomonadati</taxon>
        <taxon>Pseudomonadota</taxon>
        <taxon>Gammaproteobacteria</taxon>
        <taxon>Alteromonadales</taxon>
        <taxon>Moritellaceae</taxon>
        <taxon>Moritella</taxon>
    </lineage>
</organism>
<feature type="transmembrane region" description="Helical" evidence="1">
    <location>
        <begin position="111"/>
        <end position="131"/>
    </location>
</feature>
<dbReference type="KEGG" id="mya:MORIYA_0400"/>
<gene>
    <name evidence="2" type="ORF">MORIYA_0400</name>
</gene>